<dbReference type="Proteomes" id="UP000060277">
    <property type="component" value="Chromosome"/>
</dbReference>
<evidence type="ECO:0000313" key="2">
    <source>
        <dbReference type="Proteomes" id="UP000060277"/>
    </source>
</evidence>
<reference evidence="2" key="1">
    <citation type="submission" date="2015-12" db="EMBL/GenBank/DDBJ databases">
        <title>Complete genome sequence of Pandoraea norimbergensis DSM 11628.</title>
        <authorList>
            <person name="Ee R."/>
            <person name="Lim Y.-L."/>
            <person name="Yong D."/>
            <person name="Yin W.-F."/>
            <person name="Chan K.-G."/>
        </authorList>
    </citation>
    <scope>NUCLEOTIDE SEQUENCE [LARGE SCALE GENOMIC DNA]</scope>
    <source>
        <strain evidence="2">DSM 11628</strain>
    </source>
</reference>
<sequence length="71" mass="7975">MRNTTLQISRYSEDVDYLPGSVNDNTCGAHRPAQFPDVSGQRTRELADAALAAIYRMMRARAPRRHVRTAA</sequence>
<protein>
    <submittedName>
        <fullName evidence="1">Uncharacterized protein</fullName>
    </submittedName>
</protein>
<keyword evidence="2" id="KW-1185">Reference proteome</keyword>
<dbReference type="RefSeq" id="WP_058378773.1">
    <property type="nucleotide sequence ID" value="NZ_CP013480.3"/>
</dbReference>
<accession>A0ABM5WMN7</accession>
<evidence type="ECO:0000313" key="1">
    <source>
        <dbReference type="EMBL" id="ALS61863.1"/>
    </source>
</evidence>
<proteinExistence type="predicted"/>
<dbReference type="EMBL" id="CP013480">
    <property type="protein sequence ID" value="ALS61863.1"/>
    <property type="molecule type" value="Genomic_DNA"/>
</dbReference>
<organism evidence="1 2">
    <name type="scientific">Pandoraea norimbergensis</name>
    <dbReference type="NCBI Taxonomy" id="93219"/>
    <lineage>
        <taxon>Bacteria</taxon>
        <taxon>Pseudomonadati</taxon>
        <taxon>Pseudomonadota</taxon>
        <taxon>Betaproteobacteria</taxon>
        <taxon>Burkholderiales</taxon>
        <taxon>Burkholderiaceae</taxon>
        <taxon>Pandoraea</taxon>
    </lineage>
</organism>
<name>A0ABM5WMN7_9BURK</name>
<gene>
    <name evidence="1" type="ORF">AT302_20850</name>
</gene>